<gene>
    <name evidence="2" type="ORF">U0C82_06705</name>
</gene>
<dbReference type="SUPFAM" id="SSF101790">
    <property type="entry name" value="Aminomethyltransferase beta-barrel domain"/>
    <property type="match status" value="1"/>
</dbReference>
<evidence type="ECO:0000259" key="1">
    <source>
        <dbReference type="Pfam" id="PF08669"/>
    </source>
</evidence>
<dbReference type="Proteomes" id="UP001294412">
    <property type="component" value="Unassembled WGS sequence"/>
</dbReference>
<reference evidence="2 3" key="1">
    <citation type="submission" date="2023-12" db="EMBL/GenBank/DDBJ databases">
        <title>Description of Novel Strain Fulvimarina sp. 2208YS6-2-32 isolated from Uroteuthis (Photololigo) edulis.</title>
        <authorList>
            <person name="Park J.-S."/>
        </authorList>
    </citation>
    <scope>NUCLEOTIDE SEQUENCE [LARGE SCALE GENOMIC DNA]</scope>
    <source>
        <strain evidence="2 3">2208YS6-2-32</strain>
    </source>
</reference>
<proteinExistence type="predicted"/>
<sequence>MAGAEPIGHGDGIYCRRARIGTVTSAAKSPLLKATVALARLDAGTGDLGDAVEIGKLDGHRKRIAATIVPFPFYDPKKTRVRADWAAQRP</sequence>
<organism evidence="2 3">
    <name type="scientific">Fulvimarina uroteuthidis</name>
    <dbReference type="NCBI Taxonomy" id="3098149"/>
    <lineage>
        <taxon>Bacteria</taxon>
        <taxon>Pseudomonadati</taxon>
        <taxon>Pseudomonadota</taxon>
        <taxon>Alphaproteobacteria</taxon>
        <taxon>Hyphomicrobiales</taxon>
        <taxon>Aurantimonadaceae</taxon>
        <taxon>Fulvimarina</taxon>
    </lineage>
</organism>
<dbReference type="Pfam" id="PF08669">
    <property type="entry name" value="GCV_T_C"/>
    <property type="match status" value="1"/>
</dbReference>
<dbReference type="Gene3D" id="2.40.30.110">
    <property type="entry name" value="Aminomethyltransferase beta-barrel domains"/>
    <property type="match status" value="1"/>
</dbReference>
<comment type="caution">
    <text evidence="2">The sequence shown here is derived from an EMBL/GenBank/DDBJ whole genome shotgun (WGS) entry which is preliminary data.</text>
</comment>
<accession>A0ABU5I175</accession>
<keyword evidence="3" id="KW-1185">Reference proteome</keyword>
<evidence type="ECO:0000313" key="3">
    <source>
        <dbReference type="Proteomes" id="UP001294412"/>
    </source>
</evidence>
<protein>
    <submittedName>
        <fullName evidence="2">Glycine cleavage T C-terminal barrel domain-containing protein</fullName>
    </submittedName>
</protein>
<dbReference type="EMBL" id="JAXLPB010000002">
    <property type="protein sequence ID" value="MDY8108835.1"/>
    <property type="molecule type" value="Genomic_DNA"/>
</dbReference>
<feature type="domain" description="Aminomethyltransferase C-terminal" evidence="1">
    <location>
        <begin position="4"/>
        <end position="75"/>
    </location>
</feature>
<dbReference type="InterPro" id="IPR029043">
    <property type="entry name" value="GcvT/YgfZ_C"/>
</dbReference>
<name>A0ABU5I175_9HYPH</name>
<dbReference type="InterPro" id="IPR013977">
    <property type="entry name" value="GcvT_C"/>
</dbReference>
<evidence type="ECO:0000313" key="2">
    <source>
        <dbReference type="EMBL" id="MDY8108835.1"/>
    </source>
</evidence>
<dbReference type="RefSeq" id="WP_322186306.1">
    <property type="nucleotide sequence ID" value="NZ_JAXLPB010000002.1"/>
</dbReference>